<comment type="subcellular location">
    <subcellularLocation>
        <location evidence="2">Cell surface</location>
    </subcellularLocation>
    <subcellularLocation>
        <location evidence="1">Cytoplasm</location>
        <location evidence="1">Cytoskeleton</location>
        <location evidence="1">Cilium basal body</location>
    </subcellularLocation>
</comment>
<dbReference type="GO" id="GO:0016192">
    <property type="term" value="P:vesicle-mediated transport"/>
    <property type="evidence" value="ECO:0007669"/>
    <property type="project" value="InterPro"/>
</dbReference>
<dbReference type="InterPro" id="IPR039151">
    <property type="entry name" value="INTU"/>
</dbReference>
<dbReference type="InterPro" id="IPR036034">
    <property type="entry name" value="PDZ_sf"/>
</dbReference>
<keyword evidence="11" id="KW-1185">Reference proteome</keyword>
<evidence type="ECO:0000256" key="2">
    <source>
        <dbReference type="ARBA" id="ARBA00004241"/>
    </source>
</evidence>
<keyword evidence="7" id="KW-0970">Cilium biogenesis/degradation</keyword>
<dbReference type="InterPro" id="IPR043988">
    <property type="entry name" value="CCZ1/INTU_longin_2"/>
</dbReference>
<dbReference type="Pfam" id="PF19033">
    <property type="entry name" value="Intu_longin_3"/>
    <property type="match status" value="1"/>
</dbReference>
<comment type="caution">
    <text evidence="10">The sequence shown here is derived from an EMBL/GenBank/DDBJ whole genome shotgun (WGS) entry which is preliminary data.</text>
</comment>
<protein>
    <recommendedName>
        <fullName evidence="4">Protein inturned</fullName>
    </recommendedName>
    <alternativeName>
        <fullName evidence="8">Inturned planar cell polarity effector homolog</fullName>
    </alternativeName>
</protein>
<evidence type="ECO:0000256" key="6">
    <source>
        <dbReference type="ARBA" id="ARBA00022490"/>
    </source>
</evidence>
<evidence type="ECO:0000256" key="8">
    <source>
        <dbReference type="ARBA" id="ARBA00032633"/>
    </source>
</evidence>
<dbReference type="InterPro" id="IPR001478">
    <property type="entry name" value="PDZ"/>
</dbReference>
<reference evidence="10" key="1">
    <citation type="submission" date="2020-04" db="EMBL/GenBank/DDBJ databases">
        <authorList>
            <person name="Alioto T."/>
            <person name="Alioto T."/>
            <person name="Gomez Garrido J."/>
        </authorList>
    </citation>
    <scope>NUCLEOTIDE SEQUENCE</scope>
    <source>
        <strain evidence="10">A484AB</strain>
    </source>
</reference>
<dbReference type="GO" id="GO:0005929">
    <property type="term" value="C:cilium"/>
    <property type="evidence" value="ECO:0007669"/>
    <property type="project" value="TreeGrafter"/>
</dbReference>
<feature type="region of interest" description="Disordered" evidence="9">
    <location>
        <begin position="1"/>
        <end position="29"/>
    </location>
</feature>
<evidence type="ECO:0000256" key="7">
    <source>
        <dbReference type="ARBA" id="ARBA00022794"/>
    </source>
</evidence>
<proteinExistence type="inferred from homology"/>
<keyword evidence="6" id="KW-0963">Cytoplasm</keyword>
<dbReference type="GO" id="GO:0060271">
    <property type="term" value="P:cilium assembly"/>
    <property type="evidence" value="ECO:0007669"/>
    <property type="project" value="InterPro"/>
</dbReference>
<feature type="region of interest" description="Disordered" evidence="9">
    <location>
        <begin position="610"/>
        <end position="699"/>
    </location>
</feature>
<feature type="compositionally biased region" description="Basic residues" evidence="9">
    <location>
        <begin position="15"/>
        <end position="29"/>
    </location>
</feature>
<comment type="similarity">
    <text evidence="3">Belongs to the inturned family.</text>
</comment>
<dbReference type="EMBL" id="CACRXK020001061">
    <property type="protein sequence ID" value="CAB3986722.1"/>
    <property type="molecule type" value="Genomic_DNA"/>
</dbReference>
<dbReference type="GO" id="GO:0001736">
    <property type="term" value="P:establishment of planar polarity"/>
    <property type="evidence" value="ECO:0007669"/>
    <property type="project" value="InterPro"/>
</dbReference>
<evidence type="ECO:0000256" key="4">
    <source>
        <dbReference type="ARBA" id="ARBA00015639"/>
    </source>
</evidence>
<dbReference type="Pfam" id="PF19032">
    <property type="entry name" value="Intu_longin_2"/>
    <property type="match status" value="1"/>
</dbReference>
<accession>A0A7D9HKD3</accession>
<evidence type="ECO:0000256" key="5">
    <source>
        <dbReference type="ARBA" id="ARBA00022473"/>
    </source>
</evidence>
<dbReference type="InterPro" id="IPR043987">
    <property type="entry name" value="CCZ1/INTU/HSP4_longin_1"/>
</dbReference>
<gene>
    <name evidence="10" type="ORF">PACLA_8A072115</name>
</gene>
<dbReference type="GO" id="GO:0007399">
    <property type="term" value="P:nervous system development"/>
    <property type="evidence" value="ECO:0007669"/>
    <property type="project" value="TreeGrafter"/>
</dbReference>
<dbReference type="Proteomes" id="UP001152795">
    <property type="component" value="Unassembled WGS sequence"/>
</dbReference>
<feature type="compositionally biased region" description="Basic and acidic residues" evidence="9">
    <location>
        <begin position="1"/>
        <end position="10"/>
    </location>
</feature>
<evidence type="ECO:0000313" key="11">
    <source>
        <dbReference type="Proteomes" id="UP001152795"/>
    </source>
</evidence>
<organism evidence="10 11">
    <name type="scientific">Paramuricea clavata</name>
    <name type="common">Red gorgonian</name>
    <name type="synonym">Violescent sea-whip</name>
    <dbReference type="NCBI Taxonomy" id="317549"/>
    <lineage>
        <taxon>Eukaryota</taxon>
        <taxon>Metazoa</taxon>
        <taxon>Cnidaria</taxon>
        <taxon>Anthozoa</taxon>
        <taxon>Octocorallia</taxon>
        <taxon>Malacalcyonacea</taxon>
        <taxon>Plexauridae</taxon>
        <taxon>Paramuricea</taxon>
    </lineage>
</organism>
<name>A0A7D9HKD3_PARCT</name>
<dbReference type="OrthoDB" id="10038586at2759"/>
<sequence length="871" mass="97564">MPERIPKSDVSRWPTPKKRLRKKERRQTRNHLLRSYEKAPWVSEIQDKGDLFYVEQYVDVPNTEHSTAAHIKQTTNQQNGGQMIKDKRSSGNKFFDLLAGMKKTKKASDIVSSQQNYHHKQDTTNVERDTKLEVKLHVNPPRIGPYKRDDLESVLGIIPLKSLAANELSYEYGRDSKIVIAGFTPTGPAIASHQLEIGDTILALNGLELNTNNVNAMLGAIPGSMEVTLRIQKHSPPAISQSHAVNGFIPNDNHLLKIISGRRDSDKVNELQDIPHAVMFLSLDISSEDEVEKDILFQFPKDIASKKVVSLRGIFLTLGDLLTSVTDSSPRSTSVVIDGKLIHVGYQKYKQEILILALPSNRASLLHLNILMDNLNQLLCMMFGSLHRAFCDGCNTVRLEHFFSLIFEYILGTKSIFASSNKTVDPLDGFLNCIEGARWLDLPSESKVHVDTCLNELEANDCEWADELFTTRRQYLVLGSCLFYKGVLIGNHLPTEDLQDIVLYSRFHCLFTTSEQQRLAQLVIWREVFLTRQKKENSESLLISNCEPRTFLLIVGLKHFLFCIILEAGVISQRANGNPGPDPYYIDQAKNILYELEHLDIPAVCEDRIQNSRSPPTVTADSSVLRSKSGSVEKLSHESKGKLTTGSVENLRMSGVEETESVHSETSGGNIGPLSPYHRRRQSSNVSDGSKGSAGSAGKMTRTIAAAPFTLAKLRKDTENVGDLKFNYLNKLSSGEENTVFHYVIHNTFHGIIMSPFVNASKGRLHDAVLENFNKACLKIRSHFRRNSSLNKEKTCDAQGKFSCTASDTITEMGIQFCVADPKRHEPLLKYWVKGRLLPNGGPKEFYVCYQDTAAQNMVELAFKLGFGSPL</sequence>
<dbReference type="AlphaFoldDB" id="A0A7D9HKD3"/>
<evidence type="ECO:0000256" key="1">
    <source>
        <dbReference type="ARBA" id="ARBA00004120"/>
    </source>
</evidence>
<dbReference type="GO" id="GO:0005737">
    <property type="term" value="C:cytoplasm"/>
    <property type="evidence" value="ECO:0007669"/>
    <property type="project" value="TreeGrafter"/>
</dbReference>
<keyword evidence="5" id="KW-0217">Developmental protein</keyword>
<dbReference type="PANTHER" id="PTHR21082:SF4">
    <property type="entry name" value="PROTEIN INTURNED"/>
    <property type="match status" value="1"/>
</dbReference>
<dbReference type="Pfam" id="PF19031">
    <property type="entry name" value="Intu_longin_1"/>
    <property type="match status" value="1"/>
</dbReference>
<dbReference type="SUPFAM" id="SSF50156">
    <property type="entry name" value="PDZ domain-like"/>
    <property type="match status" value="1"/>
</dbReference>
<evidence type="ECO:0000256" key="9">
    <source>
        <dbReference type="SAM" id="MobiDB-lite"/>
    </source>
</evidence>
<feature type="compositionally biased region" description="Low complexity" evidence="9">
    <location>
        <begin position="687"/>
        <end position="699"/>
    </location>
</feature>
<dbReference type="GO" id="GO:0009986">
    <property type="term" value="C:cell surface"/>
    <property type="evidence" value="ECO:0007669"/>
    <property type="project" value="UniProtKB-SubCell"/>
</dbReference>
<dbReference type="InterPro" id="IPR043989">
    <property type="entry name" value="CCZ1/INTU/HSP4_longin_3"/>
</dbReference>
<dbReference type="Gene3D" id="2.30.42.10">
    <property type="match status" value="1"/>
</dbReference>
<dbReference type="PROSITE" id="PS50106">
    <property type="entry name" value="PDZ"/>
    <property type="match status" value="1"/>
</dbReference>
<evidence type="ECO:0000256" key="3">
    <source>
        <dbReference type="ARBA" id="ARBA00010034"/>
    </source>
</evidence>
<feature type="compositionally biased region" description="Polar residues" evidence="9">
    <location>
        <begin position="611"/>
        <end position="630"/>
    </location>
</feature>
<dbReference type="PANTHER" id="PTHR21082">
    <property type="entry name" value="PROTEIN INTURNED"/>
    <property type="match status" value="1"/>
</dbReference>
<evidence type="ECO:0000313" key="10">
    <source>
        <dbReference type="EMBL" id="CAB3986722.1"/>
    </source>
</evidence>